<gene>
    <name evidence="2" type="ORF">COCSUDRAFT_60678</name>
</gene>
<keyword evidence="1" id="KW-0472">Membrane</keyword>
<dbReference type="EMBL" id="AGSI01000003">
    <property type="protein sequence ID" value="EIE25664.1"/>
    <property type="molecule type" value="Genomic_DNA"/>
</dbReference>
<keyword evidence="3" id="KW-1185">Reference proteome</keyword>
<keyword evidence="1" id="KW-0812">Transmembrane</keyword>
<evidence type="ECO:0000313" key="2">
    <source>
        <dbReference type="EMBL" id="EIE25664.1"/>
    </source>
</evidence>
<protein>
    <submittedName>
        <fullName evidence="2">Uncharacterized protein</fullName>
    </submittedName>
</protein>
<feature type="transmembrane region" description="Helical" evidence="1">
    <location>
        <begin position="174"/>
        <end position="198"/>
    </location>
</feature>
<evidence type="ECO:0000313" key="3">
    <source>
        <dbReference type="Proteomes" id="UP000007264"/>
    </source>
</evidence>
<keyword evidence="1" id="KW-1133">Transmembrane helix</keyword>
<reference evidence="2 3" key="1">
    <citation type="journal article" date="2012" name="Genome Biol.">
        <title>The genome of the polar eukaryotic microalga coccomyxa subellipsoidea reveals traits of cold adaptation.</title>
        <authorList>
            <person name="Blanc G."/>
            <person name="Agarkova I."/>
            <person name="Grimwood J."/>
            <person name="Kuo A."/>
            <person name="Brueggeman A."/>
            <person name="Dunigan D."/>
            <person name="Gurnon J."/>
            <person name="Ladunga I."/>
            <person name="Lindquist E."/>
            <person name="Lucas S."/>
            <person name="Pangilinan J."/>
            <person name="Proschold T."/>
            <person name="Salamov A."/>
            <person name="Schmutz J."/>
            <person name="Weeks D."/>
            <person name="Yamada T."/>
            <person name="Claverie J.M."/>
            <person name="Grigoriev I."/>
            <person name="Van Etten J."/>
            <person name="Lomsadze A."/>
            <person name="Borodovsky M."/>
        </authorList>
    </citation>
    <scope>NUCLEOTIDE SEQUENCE [LARGE SCALE GENOMIC DNA]</scope>
    <source>
        <strain evidence="2 3">C-169</strain>
    </source>
</reference>
<comment type="caution">
    <text evidence="2">The sequence shown here is derived from an EMBL/GenBank/DDBJ whole genome shotgun (WGS) entry which is preliminary data.</text>
</comment>
<feature type="transmembrane region" description="Helical" evidence="1">
    <location>
        <begin position="135"/>
        <end position="154"/>
    </location>
</feature>
<dbReference type="Proteomes" id="UP000007264">
    <property type="component" value="Unassembled WGS sequence"/>
</dbReference>
<dbReference type="KEGG" id="csl:COCSUDRAFT_60678"/>
<proteinExistence type="predicted"/>
<evidence type="ECO:0000256" key="1">
    <source>
        <dbReference type="SAM" id="Phobius"/>
    </source>
</evidence>
<organism evidence="2 3">
    <name type="scientific">Coccomyxa subellipsoidea (strain C-169)</name>
    <name type="common">Green microalga</name>
    <dbReference type="NCBI Taxonomy" id="574566"/>
    <lineage>
        <taxon>Eukaryota</taxon>
        <taxon>Viridiplantae</taxon>
        <taxon>Chlorophyta</taxon>
        <taxon>core chlorophytes</taxon>
        <taxon>Trebouxiophyceae</taxon>
        <taxon>Trebouxiophyceae incertae sedis</taxon>
        <taxon>Coccomyxaceae</taxon>
        <taxon>Coccomyxa</taxon>
        <taxon>Coccomyxa subellipsoidea</taxon>
    </lineage>
</organism>
<dbReference type="AlphaFoldDB" id="I0Z4U5"/>
<name>I0Z4U5_COCSC</name>
<dbReference type="GeneID" id="17043668"/>
<dbReference type="RefSeq" id="XP_005650208.1">
    <property type="nucleotide sequence ID" value="XM_005650151.1"/>
</dbReference>
<sequence>MSTVATDTFLLATQQEVTLTAELAAARAAAEAEAAGHGGGAEGTPLPAGTQGLIRRRLFCHRSPTDNLLVAMGRWMDNAIPLVPNRYQAALAAGPAGIEGPPAVRSAPREVVLDRYTSHTAICPDSMRAYRAFSAARAAFGAAAALGAAVLAAYTGCAAAGGGADAGTLIRGGAAVIGSGAVALVAHALAQQFVYIYTQEKQTKDLKRITNFVPDQ</sequence>
<accession>I0Z4U5</accession>